<feature type="transmembrane region" description="Helical" evidence="7">
    <location>
        <begin position="181"/>
        <end position="202"/>
    </location>
</feature>
<gene>
    <name evidence="9" type="ORF">SCAL_001085</name>
</gene>
<feature type="transmembrane region" description="Helical" evidence="7">
    <location>
        <begin position="115"/>
        <end position="131"/>
    </location>
</feature>
<dbReference type="GO" id="GO:0015232">
    <property type="term" value="F:heme transmembrane transporter activity"/>
    <property type="evidence" value="ECO:0007669"/>
    <property type="project" value="InterPro"/>
</dbReference>
<accession>A0A1F2P8N5</accession>
<evidence type="ECO:0000256" key="7">
    <source>
        <dbReference type="SAM" id="Phobius"/>
    </source>
</evidence>
<keyword evidence="6 7" id="KW-0472">Membrane</keyword>
<feature type="transmembrane region" description="Helical" evidence="7">
    <location>
        <begin position="143"/>
        <end position="161"/>
    </location>
</feature>
<evidence type="ECO:0000313" key="10">
    <source>
        <dbReference type="Proteomes" id="UP000186940"/>
    </source>
</evidence>
<dbReference type="STRING" id="1838285.SCAL_001085"/>
<proteinExistence type="inferred from homology"/>
<evidence type="ECO:0000256" key="1">
    <source>
        <dbReference type="ARBA" id="ARBA00004141"/>
    </source>
</evidence>
<comment type="subcellular location">
    <subcellularLocation>
        <location evidence="1">Membrane</location>
        <topology evidence="1">Multi-pass membrane protein</topology>
    </subcellularLocation>
</comment>
<keyword evidence="3 7" id="KW-0812">Transmembrane</keyword>
<dbReference type="GO" id="GO:0005886">
    <property type="term" value="C:plasma membrane"/>
    <property type="evidence" value="ECO:0007669"/>
    <property type="project" value="TreeGrafter"/>
</dbReference>
<feature type="transmembrane region" description="Helical" evidence="7">
    <location>
        <begin position="42"/>
        <end position="69"/>
    </location>
</feature>
<comment type="similarity">
    <text evidence="2">Belongs to the CcmC/CycZ/HelC family.</text>
</comment>
<dbReference type="InterPro" id="IPR002541">
    <property type="entry name" value="Cyt_c_assembly"/>
</dbReference>
<comment type="caution">
    <text evidence="9">The sequence shown here is derived from an EMBL/GenBank/DDBJ whole genome shotgun (WGS) entry which is preliminary data.</text>
</comment>
<name>A0A1F2P8N5_9EURY</name>
<keyword evidence="5 7" id="KW-1133">Transmembrane helix</keyword>
<dbReference type="GO" id="GO:0017004">
    <property type="term" value="P:cytochrome complex assembly"/>
    <property type="evidence" value="ECO:0007669"/>
    <property type="project" value="UniProtKB-KW"/>
</dbReference>
<evidence type="ECO:0000256" key="2">
    <source>
        <dbReference type="ARBA" id="ARBA00005840"/>
    </source>
</evidence>
<evidence type="ECO:0000256" key="6">
    <source>
        <dbReference type="ARBA" id="ARBA00023136"/>
    </source>
</evidence>
<dbReference type="PANTHER" id="PTHR30071:SF1">
    <property type="entry name" value="CYTOCHROME B_B6 PROTEIN-RELATED"/>
    <property type="match status" value="1"/>
</dbReference>
<sequence length="216" mass="24760">MDKKNLLQIVGLVILYLVVGSGIYAILYILPENAAGFTEYRILFFHLPCSIVSYVSFTVTLLASVFYLWKREERWDEVALASVRIGIVFITLATVTGAIFSNIEWGRYWNWDPKQTTTLILWFVYAAYLTLRSSIENPEARARIASILGIFGYFTIPLTYFSTKIWASSLHPPGSAALDPVMVKVLLLMIAGFLLLYCYLISYELRLKRLYKVIER</sequence>
<dbReference type="AlphaFoldDB" id="A0A1F2P8N5"/>
<dbReference type="InterPro" id="IPR045062">
    <property type="entry name" value="Cyt_c_biogenesis_CcsA/CcmC"/>
</dbReference>
<protein>
    <submittedName>
        <fullName evidence="9">Cytochrome C assembly protein</fullName>
    </submittedName>
</protein>
<dbReference type="EMBL" id="LYOS01000003">
    <property type="protein sequence ID" value="OFV67710.1"/>
    <property type="molecule type" value="Genomic_DNA"/>
</dbReference>
<dbReference type="Proteomes" id="UP000186940">
    <property type="component" value="Unassembled WGS sequence"/>
</dbReference>
<organism evidence="9 10">
    <name type="scientific">Candidatus Syntropharchaeum caldarium</name>
    <dbReference type="NCBI Taxonomy" id="1838285"/>
    <lineage>
        <taxon>Archaea</taxon>
        <taxon>Methanobacteriati</taxon>
        <taxon>Methanobacteriota</taxon>
        <taxon>Stenosarchaea group</taxon>
        <taxon>Methanomicrobia</taxon>
        <taxon>Methanosarcinales</taxon>
        <taxon>ANME-2 cluster</taxon>
        <taxon>Candidatus Syntropharchaeum</taxon>
    </lineage>
</organism>
<evidence type="ECO:0000256" key="5">
    <source>
        <dbReference type="ARBA" id="ARBA00022989"/>
    </source>
</evidence>
<dbReference type="Pfam" id="PF01578">
    <property type="entry name" value="Cytochrom_C_asm"/>
    <property type="match status" value="1"/>
</dbReference>
<keyword evidence="4" id="KW-0201">Cytochrome c-type biogenesis</keyword>
<feature type="transmembrane region" description="Helical" evidence="7">
    <location>
        <begin position="7"/>
        <end position="30"/>
    </location>
</feature>
<evidence type="ECO:0000313" key="9">
    <source>
        <dbReference type="EMBL" id="OFV67710.1"/>
    </source>
</evidence>
<feature type="transmembrane region" description="Helical" evidence="7">
    <location>
        <begin position="81"/>
        <end position="103"/>
    </location>
</feature>
<reference evidence="9" key="1">
    <citation type="submission" date="2016-05" db="EMBL/GenBank/DDBJ databases">
        <title>Microbial consortia oxidize butane by reversing methanogenesis.</title>
        <authorList>
            <person name="Laso-Perez R."/>
            <person name="Richter M."/>
            <person name="Wegener G."/>
            <person name="Musat F."/>
        </authorList>
    </citation>
    <scope>NUCLEOTIDE SEQUENCE [LARGE SCALE GENOMIC DNA]</scope>
    <source>
        <strain evidence="9">BOX2</strain>
    </source>
</reference>
<evidence type="ECO:0000259" key="8">
    <source>
        <dbReference type="Pfam" id="PF01578"/>
    </source>
</evidence>
<evidence type="ECO:0000256" key="4">
    <source>
        <dbReference type="ARBA" id="ARBA00022748"/>
    </source>
</evidence>
<keyword evidence="10" id="KW-1185">Reference proteome</keyword>
<feature type="domain" description="Cytochrome c assembly protein" evidence="8">
    <location>
        <begin position="23"/>
        <end position="171"/>
    </location>
</feature>
<dbReference type="PRINTS" id="PR01386">
    <property type="entry name" value="CCMCBIOGNSIS"/>
</dbReference>
<dbReference type="InterPro" id="IPR003557">
    <property type="entry name" value="Cyt_c_biogenesis_CcmC"/>
</dbReference>
<evidence type="ECO:0000256" key="3">
    <source>
        <dbReference type="ARBA" id="ARBA00022692"/>
    </source>
</evidence>
<dbReference type="PANTHER" id="PTHR30071">
    <property type="entry name" value="HEME EXPORTER PROTEIN C"/>
    <property type="match status" value="1"/>
</dbReference>
<dbReference type="GO" id="GO:0020037">
    <property type="term" value="F:heme binding"/>
    <property type="evidence" value="ECO:0007669"/>
    <property type="project" value="InterPro"/>
</dbReference>